<dbReference type="CDD" id="cd00593">
    <property type="entry name" value="RIBOc"/>
    <property type="match status" value="1"/>
</dbReference>
<comment type="subunit">
    <text evidence="4 15">Homodimer.</text>
</comment>
<dbReference type="GO" id="GO:0005737">
    <property type="term" value="C:cytoplasm"/>
    <property type="evidence" value="ECO:0007669"/>
    <property type="project" value="UniProtKB-SubCell"/>
</dbReference>
<evidence type="ECO:0000256" key="15">
    <source>
        <dbReference type="HAMAP-Rule" id="MF_00104"/>
    </source>
</evidence>
<evidence type="ECO:0000256" key="3">
    <source>
        <dbReference type="ARBA" id="ARBA00010183"/>
    </source>
</evidence>
<dbReference type="Gene3D" id="1.10.1520.10">
    <property type="entry name" value="Ribonuclease III domain"/>
    <property type="match status" value="1"/>
</dbReference>
<feature type="domain" description="RNase III" evidence="17">
    <location>
        <begin position="4"/>
        <end position="131"/>
    </location>
</feature>
<comment type="subcellular location">
    <subcellularLocation>
        <location evidence="2 15">Cytoplasm</location>
    </subcellularLocation>
</comment>
<dbReference type="PROSITE" id="PS00517">
    <property type="entry name" value="RNASE_3_1"/>
    <property type="match status" value="1"/>
</dbReference>
<evidence type="ECO:0000259" key="17">
    <source>
        <dbReference type="PROSITE" id="PS50142"/>
    </source>
</evidence>
<dbReference type="EC" id="3.1.26.3" evidence="15"/>
<sequence length="242" mass="25489">MSNYPELRAALGDPHLDPELLERALTHRSFAYENGGLPTNERLEFLGDAVLGVVVTETLYVTHPDLSEGRLAKLRAAVVNARALAGVGREIGLGRHVKLGRGEQTTGGRNKASILSDTVEAVLGAIHLSGGFEVSAQVVHRLFDPLIETASSMGAGLDWKTSLQELSAEHALGVPEYVIADEGPDHAKTFTAQVRVGDGLYGNGVGRSKKEAEQAAAETAYGEIASGLGIEDPAIDASSRQG</sequence>
<keyword evidence="9 15" id="KW-0540">Nuclease</keyword>
<evidence type="ECO:0000256" key="9">
    <source>
        <dbReference type="ARBA" id="ARBA00022722"/>
    </source>
</evidence>
<evidence type="ECO:0000256" key="6">
    <source>
        <dbReference type="ARBA" id="ARBA00022552"/>
    </source>
</evidence>
<keyword evidence="7 15" id="KW-0507">mRNA processing</keyword>
<gene>
    <name evidence="15" type="primary">rnc</name>
    <name evidence="18" type="ORF">EXE57_18510</name>
</gene>
<dbReference type="PANTHER" id="PTHR11207">
    <property type="entry name" value="RIBONUCLEASE III"/>
    <property type="match status" value="1"/>
</dbReference>
<keyword evidence="13 15" id="KW-0460">Magnesium</keyword>
<dbReference type="Pfam" id="PF00035">
    <property type="entry name" value="dsrm"/>
    <property type="match status" value="1"/>
</dbReference>
<dbReference type="GO" id="GO:0003725">
    <property type="term" value="F:double-stranded RNA binding"/>
    <property type="evidence" value="ECO:0007669"/>
    <property type="project" value="TreeGrafter"/>
</dbReference>
<evidence type="ECO:0000313" key="18">
    <source>
        <dbReference type="EMBL" id="QBR94053.1"/>
    </source>
</evidence>
<dbReference type="SMART" id="SM00358">
    <property type="entry name" value="DSRM"/>
    <property type="match status" value="1"/>
</dbReference>
<dbReference type="NCBIfam" id="TIGR02191">
    <property type="entry name" value="RNaseIII"/>
    <property type="match status" value="1"/>
</dbReference>
<evidence type="ECO:0000256" key="4">
    <source>
        <dbReference type="ARBA" id="ARBA00011738"/>
    </source>
</evidence>
<keyword evidence="6 15" id="KW-0698">rRNA processing</keyword>
<dbReference type="SUPFAM" id="SSF54768">
    <property type="entry name" value="dsRNA-binding domain-like"/>
    <property type="match status" value="1"/>
</dbReference>
<accession>A0A4P7GPL8</accession>
<dbReference type="SUPFAM" id="SSF69065">
    <property type="entry name" value="RNase III domain-like"/>
    <property type="match status" value="1"/>
</dbReference>
<dbReference type="FunFam" id="1.10.1520.10:FF:000001">
    <property type="entry name" value="Ribonuclease 3"/>
    <property type="match status" value="1"/>
</dbReference>
<keyword evidence="8 15" id="KW-0819">tRNA processing</keyword>
<feature type="binding site" evidence="15">
    <location>
        <position position="120"/>
    </location>
    <ligand>
        <name>Mg(2+)</name>
        <dbReference type="ChEBI" id="CHEBI:18420"/>
    </ligand>
</feature>
<evidence type="ECO:0000256" key="7">
    <source>
        <dbReference type="ARBA" id="ARBA00022664"/>
    </source>
</evidence>
<keyword evidence="19" id="KW-1185">Reference proteome</keyword>
<comment type="function">
    <text evidence="15">Digests double-stranded RNA. Involved in the processing of primary rRNA transcript to yield the immediate precursors to the large and small rRNAs (23S and 16S). Processes some mRNAs, and tRNAs when they are encoded in the rRNA operon. Processes pre-crRNA and tracrRNA of type II CRISPR loci if present in the organism.</text>
</comment>
<feature type="binding site" evidence="15">
    <location>
        <position position="44"/>
    </location>
    <ligand>
        <name>Mg(2+)</name>
        <dbReference type="ChEBI" id="CHEBI:18420"/>
    </ligand>
</feature>
<protein>
    <recommendedName>
        <fullName evidence="15">Ribonuclease 3</fullName>
        <ecNumber evidence="15">3.1.26.3</ecNumber>
    </recommendedName>
    <alternativeName>
        <fullName evidence="15">Ribonuclease III</fullName>
        <shortName evidence="15">RNase III</shortName>
    </alternativeName>
</protein>
<comment type="cofactor">
    <cofactor evidence="15">
        <name>Mg(2+)</name>
        <dbReference type="ChEBI" id="CHEBI:18420"/>
    </cofactor>
</comment>
<dbReference type="GO" id="GO:0006364">
    <property type="term" value="P:rRNA processing"/>
    <property type="evidence" value="ECO:0007669"/>
    <property type="project" value="UniProtKB-UniRule"/>
</dbReference>
<organism evidence="18 19">
    <name type="scientific">Nocardioides euryhalodurans</name>
    <dbReference type="NCBI Taxonomy" id="2518370"/>
    <lineage>
        <taxon>Bacteria</taxon>
        <taxon>Bacillati</taxon>
        <taxon>Actinomycetota</taxon>
        <taxon>Actinomycetes</taxon>
        <taxon>Propionibacteriales</taxon>
        <taxon>Nocardioidaceae</taxon>
        <taxon>Nocardioides</taxon>
    </lineage>
</organism>
<dbReference type="GO" id="GO:0008033">
    <property type="term" value="P:tRNA processing"/>
    <property type="evidence" value="ECO:0007669"/>
    <property type="project" value="UniProtKB-KW"/>
</dbReference>
<dbReference type="Gene3D" id="3.30.160.20">
    <property type="match status" value="1"/>
</dbReference>
<evidence type="ECO:0000256" key="12">
    <source>
        <dbReference type="ARBA" id="ARBA00022801"/>
    </source>
</evidence>
<keyword evidence="10 15" id="KW-0479">Metal-binding</keyword>
<dbReference type="SMART" id="SM00535">
    <property type="entry name" value="RIBOc"/>
    <property type="match status" value="1"/>
</dbReference>
<feature type="binding site" evidence="15">
    <location>
        <position position="117"/>
    </location>
    <ligand>
        <name>Mg(2+)</name>
        <dbReference type="ChEBI" id="CHEBI:18420"/>
    </ligand>
</feature>
<evidence type="ECO:0000256" key="14">
    <source>
        <dbReference type="ARBA" id="ARBA00022884"/>
    </source>
</evidence>
<dbReference type="Pfam" id="PF14622">
    <property type="entry name" value="Ribonucleas_3_3"/>
    <property type="match status" value="1"/>
</dbReference>
<keyword evidence="14 15" id="KW-0694">RNA-binding</keyword>
<comment type="similarity">
    <text evidence="3">Belongs to the ribonuclease III family.</text>
</comment>
<evidence type="ECO:0000256" key="1">
    <source>
        <dbReference type="ARBA" id="ARBA00000109"/>
    </source>
</evidence>
<evidence type="ECO:0000256" key="10">
    <source>
        <dbReference type="ARBA" id="ARBA00022723"/>
    </source>
</evidence>
<feature type="active site" evidence="15">
    <location>
        <position position="120"/>
    </location>
</feature>
<dbReference type="PANTHER" id="PTHR11207:SF0">
    <property type="entry name" value="RIBONUCLEASE 3"/>
    <property type="match status" value="1"/>
</dbReference>
<feature type="active site" evidence="15">
    <location>
        <position position="48"/>
    </location>
</feature>
<keyword evidence="5 15" id="KW-0963">Cytoplasm</keyword>
<name>A0A4P7GPL8_9ACTN</name>
<evidence type="ECO:0000256" key="5">
    <source>
        <dbReference type="ARBA" id="ARBA00022490"/>
    </source>
</evidence>
<keyword evidence="11 15" id="KW-0255">Endonuclease</keyword>
<dbReference type="HAMAP" id="MF_00104">
    <property type="entry name" value="RNase_III"/>
    <property type="match status" value="1"/>
</dbReference>
<keyword evidence="15" id="KW-0699">rRNA-binding</keyword>
<evidence type="ECO:0000256" key="13">
    <source>
        <dbReference type="ARBA" id="ARBA00022842"/>
    </source>
</evidence>
<dbReference type="GO" id="GO:0042802">
    <property type="term" value="F:identical protein binding"/>
    <property type="evidence" value="ECO:0007669"/>
    <property type="project" value="UniProtKB-ARBA"/>
</dbReference>
<dbReference type="KEGG" id="noy:EXE57_18510"/>
<evidence type="ECO:0000313" key="19">
    <source>
        <dbReference type="Proteomes" id="UP000294894"/>
    </source>
</evidence>
<dbReference type="InterPro" id="IPR000999">
    <property type="entry name" value="RNase_III_dom"/>
</dbReference>
<dbReference type="AlphaFoldDB" id="A0A4P7GPL8"/>
<dbReference type="GO" id="GO:0006397">
    <property type="term" value="P:mRNA processing"/>
    <property type="evidence" value="ECO:0007669"/>
    <property type="project" value="UniProtKB-UniRule"/>
</dbReference>
<evidence type="ECO:0000259" key="16">
    <source>
        <dbReference type="PROSITE" id="PS50137"/>
    </source>
</evidence>
<keyword evidence="12 15" id="KW-0378">Hydrolase</keyword>
<dbReference type="Proteomes" id="UP000294894">
    <property type="component" value="Chromosome"/>
</dbReference>
<dbReference type="GO" id="GO:0010468">
    <property type="term" value="P:regulation of gene expression"/>
    <property type="evidence" value="ECO:0007669"/>
    <property type="project" value="TreeGrafter"/>
</dbReference>
<dbReference type="FunFam" id="3.30.160.20:FF:000003">
    <property type="entry name" value="Ribonuclease 3"/>
    <property type="match status" value="1"/>
</dbReference>
<feature type="domain" description="DRBM" evidence="16">
    <location>
        <begin position="158"/>
        <end position="226"/>
    </location>
</feature>
<dbReference type="EMBL" id="CP038267">
    <property type="protein sequence ID" value="QBR94053.1"/>
    <property type="molecule type" value="Genomic_DNA"/>
</dbReference>
<evidence type="ECO:0000256" key="8">
    <source>
        <dbReference type="ARBA" id="ARBA00022694"/>
    </source>
</evidence>
<proteinExistence type="inferred from homology"/>
<dbReference type="OrthoDB" id="9805026at2"/>
<dbReference type="PROSITE" id="PS50137">
    <property type="entry name" value="DS_RBD"/>
    <property type="match status" value="1"/>
</dbReference>
<dbReference type="InterPro" id="IPR036389">
    <property type="entry name" value="RNase_III_sf"/>
</dbReference>
<evidence type="ECO:0000256" key="11">
    <source>
        <dbReference type="ARBA" id="ARBA00022759"/>
    </source>
</evidence>
<evidence type="ECO:0000256" key="2">
    <source>
        <dbReference type="ARBA" id="ARBA00004496"/>
    </source>
</evidence>
<comment type="catalytic activity">
    <reaction evidence="1 15">
        <text>Endonucleolytic cleavage to 5'-phosphomonoester.</text>
        <dbReference type="EC" id="3.1.26.3"/>
    </reaction>
</comment>
<dbReference type="GO" id="GO:0019843">
    <property type="term" value="F:rRNA binding"/>
    <property type="evidence" value="ECO:0007669"/>
    <property type="project" value="UniProtKB-KW"/>
</dbReference>
<dbReference type="GO" id="GO:0004525">
    <property type="term" value="F:ribonuclease III activity"/>
    <property type="evidence" value="ECO:0007669"/>
    <property type="project" value="UniProtKB-UniRule"/>
</dbReference>
<dbReference type="InterPro" id="IPR014720">
    <property type="entry name" value="dsRBD_dom"/>
</dbReference>
<dbReference type="GO" id="GO:0046872">
    <property type="term" value="F:metal ion binding"/>
    <property type="evidence" value="ECO:0007669"/>
    <property type="project" value="UniProtKB-KW"/>
</dbReference>
<reference evidence="18 19" key="1">
    <citation type="submission" date="2019-03" db="EMBL/GenBank/DDBJ databases">
        <title>Three New Species of Nocardioides, Nocardioides euryhalodurans sp. nov., Nocardioides seonyuensis sp. nov. and Nocardioides eburneoflavus sp. nov., Iolated from Soil.</title>
        <authorList>
            <person name="Roh S.G."/>
            <person name="Lee C."/>
            <person name="Kim M.-K."/>
            <person name="Kim S.B."/>
        </authorList>
    </citation>
    <scope>NUCLEOTIDE SEQUENCE [LARGE SCALE GENOMIC DNA]</scope>
    <source>
        <strain evidence="18 19">MMS17-SY117</strain>
    </source>
</reference>
<dbReference type="CDD" id="cd10845">
    <property type="entry name" value="DSRM_RNAse_III_family"/>
    <property type="match status" value="1"/>
</dbReference>
<dbReference type="PROSITE" id="PS50142">
    <property type="entry name" value="RNASE_3_2"/>
    <property type="match status" value="1"/>
</dbReference>
<dbReference type="RefSeq" id="WP_135080095.1">
    <property type="nucleotide sequence ID" value="NZ_CP038267.1"/>
</dbReference>
<dbReference type="InterPro" id="IPR011907">
    <property type="entry name" value="RNase_III"/>
</dbReference>